<dbReference type="EMBL" id="CAUYUJ010016718">
    <property type="protein sequence ID" value="CAK0868133.1"/>
    <property type="molecule type" value="Genomic_DNA"/>
</dbReference>
<feature type="region of interest" description="Disordered" evidence="1">
    <location>
        <begin position="1"/>
        <end position="32"/>
    </location>
</feature>
<evidence type="ECO:0008006" key="4">
    <source>
        <dbReference type="Google" id="ProtNLM"/>
    </source>
</evidence>
<dbReference type="Proteomes" id="UP001189429">
    <property type="component" value="Unassembled WGS sequence"/>
</dbReference>
<feature type="non-terminal residue" evidence="2">
    <location>
        <position position="1"/>
    </location>
</feature>
<keyword evidence="3" id="KW-1185">Reference proteome</keyword>
<feature type="compositionally biased region" description="Low complexity" evidence="1">
    <location>
        <begin position="16"/>
        <end position="26"/>
    </location>
</feature>
<organism evidence="2 3">
    <name type="scientific">Prorocentrum cordatum</name>
    <dbReference type="NCBI Taxonomy" id="2364126"/>
    <lineage>
        <taxon>Eukaryota</taxon>
        <taxon>Sar</taxon>
        <taxon>Alveolata</taxon>
        <taxon>Dinophyceae</taxon>
        <taxon>Prorocentrales</taxon>
        <taxon>Prorocentraceae</taxon>
        <taxon>Prorocentrum</taxon>
    </lineage>
</organism>
<evidence type="ECO:0000313" key="3">
    <source>
        <dbReference type="Proteomes" id="UP001189429"/>
    </source>
</evidence>
<name>A0ABN9V5R9_9DINO</name>
<protein>
    <recommendedName>
        <fullName evidence="4">Fibrous sheath-interacting protein 1</fullName>
    </recommendedName>
</protein>
<sequence>RARLAQDRAPGGGRHGAAAGAPCARGIDGEVPEPFKVSDEVLQRLRADAEESGRNDGQVKADPEMMRILQQDPEVMKRMHDQLEKSRSDGGFHVPEGASTELTPELEELLQEQDPELLKMIKEGRSPHDEMPREQQGQPIPQDGQLEEGQVPQMLTRALDQVLSSAFDQDASEVPNATSTEALVACLPQESCSSFVSQTSAGLELLLKQKRKPARKGLLAIAEAVHALSEAAKVHCGNDARGASVLGDLAVRLVERLKEKAAFEYRRLKVFKVGHVDLRERDAADDDASASAVSVGTRSSIDSSSAMASACDKASLLEALPGRARSLAVPSRRLGASGKPLLFPGLVPRAADHARHPDRVTSQCV</sequence>
<reference evidence="2" key="1">
    <citation type="submission" date="2023-10" db="EMBL/GenBank/DDBJ databases">
        <authorList>
            <person name="Chen Y."/>
            <person name="Shah S."/>
            <person name="Dougan E. K."/>
            <person name="Thang M."/>
            <person name="Chan C."/>
        </authorList>
    </citation>
    <scope>NUCLEOTIDE SEQUENCE [LARGE SCALE GENOMIC DNA]</scope>
</reference>
<evidence type="ECO:0000256" key="1">
    <source>
        <dbReference type="SAM" id="MobiDB-lite"/>
    </source>
</evidence>
<evidence type="ECO:0000313" key="2">
    <source>
        <dbReference type="EMBL" id="CAK0868133.1"/>
    </source>
</evidence>
<gene>
    <name evidence="2" type="ORF">PCOR1329_LOCUS54892</name>
</gene>
<comment type="caution">
    <text evidence="2">The sequence shown here is derived from an EMBL/GenBank/DDBJ whole genome shotgun (WGS) entry which is preliminary data.</text>
</comment>
<accession>A0ABN9V5R9</accession>
<proteinExistence type="predicted"/>
<feature type="region of interest" description="Disordered" evidence="1">
    <location>
        <begin position="85"/>
        <end position="104"/>
    </location>
</feature>